<feature type="region of interest" description="Disordered" evidence="1">
    <location>
        <begin position="711"/>
        <end position="740"/>
    </location>
</feature>
<feature type="region of interest" description="Disordered" evidence="1">
    <location>
        <begin position="251"/>
        <end position="274"/>
    </location>
</feature>
<dbReference type="Gene3D" id="1.10.555.10">
    <property type="entry name" value="Rho GTPase activation protein"/>
    <property type="match status" value="1"/>
</dbReference>
<comment type="caution">
    <text evidence="3">The sequence shown here is derived from an EMBL/GenBank/DDBJ whole genome shotgun (WGS) entry which is preliminary data.</text>
</comment>
<feature type="compositionally biased region" description="Basic residues" evidence="1">
    <location>
        <begin position="817"/>
        <end position="829"/>
    </location>
</feature>
<dbReference type="InterPro" id="IPR042869">
    <property type="entry name" value="ARHGAP11A/B"/>
</dbReference>
<dbReference type="Proteomes" id="UP001151699">
    <property type="component" value="Chromosome X"/>
</dbReference>
<feature type="domain" description="Rho-GAP" evidence="2">
    <location>
        <begin position="56"/>
        <end position="238"/>
    </location>
</feature>
<dbReference type="AlphaFoldDB" id="A0A9Q0RZW1"/>
<gene>
    <name evidence="3" type="primary">Arhgap11a</name>
    <name evidence="3" type="ORF">Bhyg_11378</name>
</gene>
<feature type="compositionally biased region" description="Polar residues" evidence="1">
    <location>
        <begin position="917"/>
        <end position="928"/>
    </location>
</feature>
<dbReference type="EMBL" id="WJQU01000003">
    <property type="protein sequence ID" value="KAJ6638641.1"/>
    <property type="molecule type" value="Genomic_DNA"/>
</dbReference>
<accession>A0A9Q0RZW1</accession>
<organism evidence="3 4">
    <name type="scientific">Pseudolycoriella hygida</name>
    <dbReference type="NCBI Taxonomy" id="35572"/>
    <lineage>
        <taxon>Eukaryota</taxon>
        <taxon>Metazoa</taxon>
        <taxon>Ecdysozoa</taxon>
        <taxon>Arthropoda</taxon>
        <taxon>Hexapoda</taxon>
        <taxon>Insecta</taxon>
        <taxon>Pterygota</taxon>
        <taxon>Neoptera</taxon>
        <taxon>Endopterygota</taxon>
        <taxon>Diptera</taxon>
        <taxon>Nematocera</taxon>
        <taxon>Sciaroidea</taxon>
        <taxon>Sciaridae</taxon>
        <taxon>Pseudolycoriella</taxon>
    </lineage>
</organism>
<feature type="region of interest" description="Disordered" evidence="1">
    <location>
        <begin position="345"/>
        <end position="378"/>
    </location>
</feature>
<feature type="region of interest" description="Disordered" evidence="1">
    <location>
        <begin position="875"/>
        <end position="928"/>
    </location>
</feature>
<feature type="compositionally biased region" description="Basic residues" evidence="1">
    <location>
        <begin position="885"/>
        <end position="894"/>
    </location>
</feature>
<dbReference type="InterPro" id="IPR000198">
    <property type="entry name" value="RhoGAP_dom"/>
</dbReference>
<feature type="compositionally biased region" description="Basic and acidic residues" evidence="1">
    <location>
        <begin position="786"/>
        <end position="804"/>
    </location>
</feature>
<dbReference type="PANTHER" id="PTHR15670:SF4">
    <property type="entry name" value="RHO GTPASE-ACTIVATING PROTEIN 11A"/>
    <property type="match status" value="1"/>
</dbReference>
<evidence type="ECO:0000313" key="4">
    <source>
        <dbReference type="Proteomes" id="UP001151699"/>
    </source>
</evidence>
<dbReference type="SMART" id="SM00324">
    <property type="entry name" value="RhoGAP"/>
    <property type="match status" value="1"/>
</dbReference>
<sequence>MLISDVAHRADVVAIVTNELRETYGIKYRRDKTQQKVLQANKINQGKIFNTHLAQLELTDVVLTNGGITQIPVFVSDACQSILEQVTTEGLFRKAGSAARQREIKAHLDKGLRLDKKYHVIDVANILKLFFRELPEPLLPPGNIQETILRSLLNKSNEIDVLMLTCLLLPPLSLNVLMFFMQFLHTISMHSDVNKMTIENLAIIFAPGIMPITEMIGQRLNCHVKIIDMLIRNSNRIGLVPKSILDKVNHAAAPSDEQNTDVVDKKKKKRRSGSLTRMFNGIRKMIGAKGSSENLDKSDEINPVTPCISKSAKKRKVTESSAFSAKKKLNVMNLLPENGSILPSTPCIKDSKRSRLSLGGKRHSKHATTSQSSAELPQIERRWSVVGPGWNKKKVNSQYEDMQSTVPLSPIISLPILPTSSNQMDLDLPIESSFAKMKRQSTLSFQTTNDDDFVRVPKVEYEAIKERVSAIENRISQEFGKVESEFFLSEADDANHGTNLENVLTKYEQTLEGTESMNASATDSLVMKLGKELKIRSAENKIIRSPSARKIGTIRRRSRENVRLSRNQSWHFGNKQPSATDFANQQNQSEQLSYPKMTLKRGRPNTLQTGLRHPSPKDSFLNGLQQSELKIDENNFADALENENWVNGEQFFSNEPMQQPPMTPTRNLRKSMEGTPRFVSHLTMGEIKTPMLPPKRSVVPRTPATIAKATARVSQRQNFINKQQSQQQSSSQLHEPQTGRASIARLRSQNAGMVAAKAKLFNGLVNEPVNNGKAKKLTETIVTNKSQDEAKKQINVKRDNRTDKPNGNSRKSTPRSTPRRHRNSHGINRRLKLRNALTPNKNSPRLTKRILESELANHTIDRDNKFNNKFASRLKITSTPDNNRDRHKRTHSKSPNKFNKAKLTPVKLRSSPRLQFRNGSNQELMPYL</sequence>
<protein>
    <submittedName>
        <fullName evidence="3">Rho GTPase-activating protein 11A</fullName>
    </submittedName>
</protein>
<evidence type="ECO:0000313" key="3">
    <source>
        <dbReference type="EMBL" id="KAJ6638641.1"/>
    </source>
</evidence>
<dbReference type="OrthoDB" id="410651at2759"/>
<dbReference type="InterPro" id="IPR008936">
    <property type="entry name" value="Rho_GTPase_activation_prot"/>
</dbReference>
<dbReference type="PROSITE" id="PS50238">
    <property type="entry name" value="RHOGAP"/>
    <property type="match status" value="1"/>
</dbReference>
<feature type="region of interest" description="Disordered" evidence="1">
    <location>
        <begin position="599"/>
        <end position="618"/>
    </location>
</feature>
<reference evidence="3" key="1">
    <citation type="submission" date="2022-07" db="EMBL/GenBank/DDBJ databases">
        <authorList>
            <person name="Trinca V."/>
            <person name="Uliana J.V.C."/>
            <person name="Torres T.T."/>
            <person name="Ward R.J."/>
            <person name="Monesi N."/>
        </authorList>
    </citation>
    <scope>NUCLEOTIDE SEQUENCE</scope>
    <source>
        <strain evidence="3">HSMRA1968</strain>
        <tissue evidence="3">Whole embryos</tissue>
    </source>
</reference>
<dbReference type="Pfam" id="PF00620">
    <property type="entry name" value="RhoGAP"/>
    <property type="match status" value="1"/>
</dbReference>
<dbReference type="GO" id="GO:0005096">
    <property type="term" value="F:GTPase activator activity"/>
    <property type="evidence" value="ECO:0007669"/>
    <property type="project" value="TreeGrafter"/>
</dbReference>
<feature type="compositionally biased region" description="Low complexity" evidence="1">
    <location>
        <begin position="723"/>
        <end position="732"/>
    </location>
</feature>
<feature type="compositionally biased region" description="Basic residues" evidence="1">
    <location>
        <begin position="352"/>
        <end position="366"/>
    </location>
</feature>
<name>A0A9Q0RZW1_9DIPT</name>
<keyword evidence="4" id="KW-1185">Reference proteome</keyword>
<feature type="region of interest" description="Disordered" evidence="1">
    <location>
        <begin position="778"/>
        <end position="829"/>
    </location>
</feature>
<evidence type="ECO:0000259" key="2">
    <source>
        <dbReference type="PROSITE" id="PS50238"/>
    </source>
</evidence>
<feature type="compositionally biased region" description="Polar residues" evidence="1">
    <location>
        <begin position="712"/>
        <end position="722"/>
    </location>
</feature>
<dbReference type="GO" id="GO:0007165">
    <property type="term" value="P:signal transduction"/>
    <property type="evidence" value="ECO:0007669"/>
    <property type="project" value="InterPro"/>
</dbReference>
<dbReference type="PANTHER" id="PTHR15670">
    <property type="entry name" value="RHO GTPASE ACTIVATING PROTEIN 11A"/>
    <property type="match status" value="1"/>
</dbReference>
<proteinExistence type="predicted"/>
<dbReference type="SUPFAM" id="SSF48350">
    <property type="entry name" value="GTPase activation domain, GAP"/>
    <property type="match status" value="1"/>
</dbReference>
<evidence type="ECO:0000256" key="1">
    <source>
        <dbReference type="SAM" id="MobiDB-lite"/>
    </source>
</evidence>